<gene>
    <name evidence="3" type="ORF">A3A33_01265</name>
</gene>
<dbReference type="InterPro" id="IPR007712">
    <property type="entry name" value="RelE/ParE_toxin"/>
</dbReference>
<dbReference type="EMBL" id="MGKP01000001">
    <property type="protein sequence ID" value="OGN29935.1"/>
    <property type="molecule type" value="Genomic_DNA"/>
</dbReference>
<dbReference type="SUPFAM" id="SSF143011">
    <property type="entry name" value="RelE-like"/>
    <property type="match status" value="1"/>
</dbReference>
<proteinExistence type="inferred from homology"/>
<dbReference type="PANTHER" id="PTHR35601:SF1">
    <property type="entry name" value="TOXIN RELE"/>
    <property type="match status" value="1"/>
</dbReference>
<evidence type="ECO:0000256" key="1">
    <source>
        <dbReference type="ARBA" id="ARBA00006226"/>
    </source>
</evidence>
<evidence type="ECO:0000313" key="4">
    <source>
        <dbReference type="Proteomes" id="UP000179047"/>
    </source>
</evidence>
<evidence type="ECO:0000313" key="3">
    <source>
        <dbReference type="EMBL" id="OGN29935.1"/>
    </source>
</evidence>
<dbReference type="PANTHER" id="PTHR35601">
    <property type="entry name" value="TOXIN RELE"/>
    <property type="match status" value="1"/>
</dbReference>
<keyword evidence="2" id="KW-1277">Toxin-antitoxin system</keyword>
<name>A0A1F8GWZ4_9BACT</name>
<evidence type="ECO:0000256" key="2">
    <source>
        <dbReference type="ARBA" id="ARBA00022649"/>
    </source>
</evidence>
<dbReference type="AlphaFoldDB" id="A0A1F8GWZ4"/>
<dbReference type="Proteomes" id="UP000179047">
    <property type="component" value="Unassembled WGS sequence"/>
</dbReference>
<evidence type="ECO:0008006" key="5">
    <source>
        <dbReference type="Google" id="ProtNLM"/>
    </source>
</evidence>
<dbReference type="Gene3D" id="3.30.2310.20">
    <property type="entry name" value="RelE-like"/>
    <property type="match status" value="1"/>
</dbReference>
<comment type="similarity">
    <text evidence="1">Belongs to the RelE toxin family.</text>
</comment>
<sequence length="84" mass="10085">MAFILILKPGAKKELDKLEYTDRIKAQIVLEIILEDPFSGKKLTGELPNQYSMRTWPFRIVYEIRKQQLIILILRIRHRKDAYR</sequence>
<reference evidence="3 4" key="1">
    <citation type="journal article" date="2016" name="Nat. Commun.">
        <title>Thousands of microbial genomes shed light on interconnected biogeochemical processes in an aquifer system.</title>
        <authorList>
            <person name="Anantharaman K."/>
            <person name="Brown C.T."/>
            <person name="Hug L.A."/>
            <person name="Sharon I."/>
            <person name="Castelle C.J."/>
            <person name="Probst A.J."/>
            <person name="Thomas B.C."/>
            <person name="Singh A."/>
            <person name="Wilkins M.J."/>
            <person name="Karaoz U."/>
            <person name="Brodie E.L."/>
            <person name="Williams K.H."/>
            <person name="Hubbard S.S."/>
            <person name="Banfield J.F."/>
        </authorList>
    </citation>
    <scope>NUCLEOTIDE SEQUENCE [LARGE SCALE GENOMIC DNA]</scope>
</reference>
<dbReference type="InterPro" id="IPR035093">
    <property type="entry name" value="RelE/ParE_toxin_dom_sf"/>
</dbReference>
<comment type="caution">
    <text evidence="3">The sequence shown here is derived from an EMBL/GenBank/DDBJ whole genome shotgun (WGS) entry which is preliminary data.</text>
</comment>
<dbReference type="Pfam" id="PF05016">
    <property type="entry name" value="ParE_toxin"/>
    <property type="match status" value="1"/>
</dbReference>
<accession>A0A1F8GWZ4</accession>
<dbReference type="STRING" id="1802701.A3A33_01265"/>
<organism evidence="3 4">
    <name type="scientific">Candidatus Yanofskybacteria bacterium RIFCSPLOWO2_01_FULL_49_25</name>
    <dbReference type="NCBI Taxonomy" id="1802701"/>
    <lineage>
        <taxon>Bacteria</taxon>
        <taxon>Candidatus Yanofskyibacteriota</taxon>
    </lineage>
</organism>
<protein>
    <recommendedName>
        <fullName evidence="5">Addiction module toxin RelE</fullName>
    </recommendedName>
</protein>